<dbReference type="InterPro" id="IPR036736">
    <property type="entry name" value="ACP-like_sf"/>
</dbReference>
<evidence type="ECO:0000313" key="5">
    <source>
        <dbReference type="EMBL" id="TDD64093.1"/>
    </source>
</evidence>
<dbReference type="InterPro" id="IPR006162">
    <property type="entry name" value="Ppantetheine_attach_site"/>
</dbReference>
<keyword evidence="2" id="KW-0597">Phosphoprotein</keyword>
<comment type="caution">
    <text evidence="5">The sequence shown here is derived from an EMBL/GenBank/DDBJ whole genome shotgun (WGS) entry which is preliminary data.</text>
</comment>
<accession>A0A4R4ZXV0</accession>
<dbReference type="PANTHER" id="PTHR43775:SF51">
    <property type="entry name" value="INACTIVE PHENOLPHTHIOCEROL SYNTHESIS POLYKETIDE SYNTHASE TYPE I PKS1-RELATED"/>
    <property type="match status" value="1"/>
</dbReference>
<organism evidence="5 6">
    <name type="scientific">Actinomadura rubrisoli</name>
    <dbReference type="NCBI Taxonomy" id="2530368"/>
    <lineage>
        <taxon>Bacteria</taxon>
        <taxon>Bacillati</taxon>
        <taxon>Actinomycetota</taxon>
        <taxon>Actinomycetes</taxon>
        <taxon>Streptosporangiales</taxon>
        <taxon>Thermomonosporaceae</taxon>
        <taxon>Actinomadura</taxon>
    </lineage>
</organism>
<gene>
    <name evidence="5" type="ORF">E1298_42735</name>
</gene>
<dbReference type="AlphaFoldDB" id="A0A4R4ZXV0"/>
<dbReference type="PANTHER" id="PTHR43775">
    <property type="entry name" value="FATTY ACID SYNTHASE"/>
    <property type="match status" value="1"/>
</dbReference>
<dbReference type="InterPro" id="IPR009081">
    <property type="entry name" value="PP-bd_ACP"/>
</dbReference>
<reference evidence="5 6" key="1">
    <citation type="submission" date="2019-03" db="EMBL/GenBank/DDBJ databases">
        <title>Draft genome sequences of novel Actinobacteria.</title>
        <authorList>
            <person name="Sahin N."/>
            <person name="Ay H."/>
            <person name="Saygin H."/>
        </authorList>
    </citation>
    <scope>NUCLEOTIDE SEQUENCE [LARGE SCALE GENOMIC DNA]</scope>
    <source>
        <strain evidence="5 6">H3C3</strain>
    </source>
</reference>
<dbReference type="Proteomes" id="UP000294513">
    <property type="component" value="Unassembled WGS sequence"/>
</dbReference>
<proteinExistence type="predicted"/>
<sequence>MDTARLQHHPALPPVLRGLLRGRRRATASAALSGPSLAERLEGLTAEQRTALVLEAVTANVSTVLGHAAGDAVGGTQTFRDLGFDSLTAVELRNRLNTATGLRLSATLIFDHPTPAALAEHLLEQLAPAAPSVLAELERLEAAVATAGAADLATLATRLTTLVRTLAGADADGSDLEAATDDELFETLDTELSIS</sequence>
<dbReference type="SMART" id="SM00823">
    <property type="entry name" value="PKS_PP"/>
    <property type="match status" value="1"/>
</dbReference>
<evidence type="ECO:0000256" key="1">
    <source>
        <dbReference type="ARBA" id="ARBA00022450"/>
    </source>
</evidence>
<keyword evidence="1" id="KW-0596">Phosphopantetheine</keyword>
<dbReference type="GO" id="GO:0004312">
    <property type="term" value="F:fatty acid synthase activity"/>
    <property type="evidence" value="ECO:0007669"/>
    <property type="project" value="TreeGrafter"/>
</dbReference>
<dbReference type="OrthoDB" id="9778690at2"/>
<name>A0A4R4ZXV0_9ACTN</name>
<evidence type="ECO:0000259" key="4">
    <source>
        <dbReference type="PROSITE" id="PS50075"/>
    </source>
</evidence>
<dbReference type="PROSITE" id="PS00012">
    <property type="entry name" value="PHOSPHOPANTETHEINE"/>
    <property type="match status" value="1"/>
</dbReference>
<dbReference type="GO" id="GO:0006633">
    <property type="term" value="P:fatty acid biosynthetic process"/>
    <property type="evidence" value="ECO:0007669"/>
    <property type="project" value="TreeGrafter"/>
</dbReference>
<keyword evidence="3" id="KW-0808">Transferase</keyword>
<dbReference type="Pfam" id="PF00550">
    <property type="entry name" value="PP-binding"/>
    <property type="match status" value="1"/>
</dbReference>
<dbReference type="GO" id="GO:0031177">
    <property type="term" value="F:phosphopantetheine binding"/>
    <property type="evidence" value="ECO:0007669"/>
    <property type="project" value="InterPro"/>
</dbReference>
<dbReference type="EMBL" id="SMKU01000455">
    <property type="protein sequence ID" value="TDD64093.1"/>
    <property type="molecule type" value="Genomic_DNA"/>
</dbReference>
<evidence type="ECO:0000256" key="2">
    <source>
        <dbReference type="ARBA" id="ARBA00022553"/>
    </source>
</evidence>
<dbReference type="InterPro" id="IPR020806">
    <property type="entry name" value="PKS_PP-bd"/>
</dbReference>
<keyword evidence="6" id="KW-1185">Reference proteome</keyword>
<dbReference type="Gene3D" id="1.10.1200.10">
    <property type="entry name" value="ACP-like"/>
    <property type="match status" value="1"/>
</dbReference>
<dbReference type="SMART" id="SM01294">
    <property type="entry name" value="PKS_PP_betabranch"/>
    <property type="match status" value="1"/>
</dbReference>
<protein>
    <recommendedName>
        <fullName evidence="4">Carrier domain-containing protein</fullName>
    </recommendedName>
</protein>
<dbReference type="FunFam" id="1.10.1200.10:FF:000007">
    <property type="entry name" value="Probable polyketide synthase pks17"/>
    <property type="match status" value="1"/>
</dbReference>
<feature type="domain" description="Carrier" evidence="4">
    <location>
        <begin position="51"/>
        <end position="126"/>
    </location>
</feature>
<dbReference type="InterPro" id="IPR050091">
    <property type="entry name" value="PKS_NRPS_Biosynth_Enz"/>
</dbReference>
<evidence type="ECO:0000256" key="3">
    <source>
        <dbReference type="ARBA" id="ARBA00022679"/>
    </source>
</evidence>
<evidence type="ECO:0000313" key="6">
    <source>
        <dbReference type="Proteomes" id="UP000294513"/>
    </source>
</evidence>
<dbReference type="SUPFAM" id="SSF47336">
    <property type="entry name" value="ACP-like"/>
    <property type="match status" value="1"/>
</dbReference>
<dbReference type="PROSITE" id="PS50075">
    <property type="entry name" value="CARRIER"/>
    <property type="match status" value="1"/>
</dbReference>